<evidence type="ECO:0000313" key="7">
    <source>
        <dbReference type="Ensembl" id="ENSXMAP00000023292.1"/>
    </source>
</evidence>
<protein>
    <recommendedName>
        <fullName evidence="9">B box-type domain-containing protein</fullName>
    </recommendedName>
</protein>
<dbReference type="GeneTree" id="ENSGT01030000234583"/>
<dbReference type="Pfam" id="PF00643">
    <property type="entry name" value="zf-B_box"/>
    <property type="match status" value="1"/>
</dbReference>
<dbReference type="PROSITE" id="PS50119">
    <property type="entry name" value="ZF_BBOX"/>
    <property type="match status" value="1"/>
</dbReference>
<dbReference type="PROSITE" id="PS50089">
    <property type="entry name" value="ZF_RING_2"/>
    <property type="match status" value="1"/>
</dbReference>
<reference evidence="7" key="4">
    <citation type="submission" date="2025-09" db="UniProtKB">
        <authorList>
            <consortium name="Ensembl"/>
        </authorList>
    </citation>
    <scope>IDENTIFICATION</scope>
    <source>
        <strain evidence="7">JP 163 A</strain>
    </source>
</reference>
<dbReference type="Proteomes" id="UP000002852">
    <property type="component" value="Unassembled WGS sequence"/>
</dbReference>
<dbReference type="Gene3D" id="3.30.40.10">
    <property type="entry name" value="Zinc/RING finger domain, C3HC4 (zinc finger)"/>
    <property type="match status" value="1"/>
</dbReference>
<sequence length="205" mass="23232">MEADTTCQDVDGSCCAVCGETFLAPVVLSCIGCGSSFCNFCLEQFWTQLCVKECPLCFKDSLGLPYKLCKAHGERMLLFCVADLEPVCCVCSRSGHHMNHTVFPIREAFRNHKVGESFPKHTEAQIKEEFEALHKFLKEQETARLLDLKAEEDQKNLMISEKIEEMSNEVASLSNIIKAAEQEMNSQDIPFLKVKHLYQAHFKQN</sequence>
<dbReference type="AlphaFoldDB" id="A0A3B5PXJ6"/>
<evidence type="ECO:0000259" key="6">
    <source>
        <dbReference type="PROSITE" id="PS50119"/>
    </source>
</evidence>
<evidence type="ECO:0000313" key="8">
    <source>
        <dbReference type="Proteomes" id="UP000002852"/>
    </source>
</evidence>
<dbReference type="OMA" id="MDRINTM"/>
<dbReference type="InterPro" id="IPR001841">
    <property type="entry name" value="Znf_RING"/>
</dbReference>
<reference evidence="7" key="3">
    <citation type="submission" date="2025-08" db="UniProtKB">
        <authorList>
            <consortium name="Ensembl"/>
        </authorList>
    </citation>
    <scope>IDENTIFICATION</scope>
    <source>
        <strain evidence="7">JP 163 A</strain>
    </source>
</reference>
<dbReference type="GO" id="GO:0008270">
    <property type="term" value="F:zinc ion binding"/>
    <property type="evidence" value="ECO:0007669"/>
    <property type="project" value="UniProtKB-KW"/>
</dbReference>
<dbReference type="InterPro" id="IPR000315">
    <property type="entry name" value="Znf_B-box"/>
</dbReference>
<evidence type="ECO:0000256" key="2">
    <source>
        <dbReference type="ARBA" id="ARBA00022771"/>
    </source>
</evidence>
<evidence type="ECO:0008006" key="9">
    <source>
        <dbReference type="Google" id="ProtNLM"/>
    </source>
</evidence>
<dbReference type="InterPro" id="IPR050143">
    <property type="entry name" value="TRIM/RBCC"/>
</dbReference>
<keyword evidence="2 4" id="KW-0863">Zinc-finger</keyword>
<dbReference type="Gene3D" id="3.30.160.60">
    <property type="entry name" value="Classic Zinc Finger"/>
    <property type="match status" value="1"/>
</dbReference>
<proteinExistence type="predicted"/>
<dbReference type="SUPFAM" id="SSF57850">
    <property type="entry name" value="RING/U-box"/>
    <property type="match status" value="1"/>
</dbReference>
<feature type="domain" description="B box-type" evidence="6">
    <location>
        <begin position="64"/>
        <end position="105"/>
    </location>
</feature>
<dbReference type="InParanoid" id="A0A3B5PXJ6"/>
<dbReference type="PANTHER" id="PTHR24103">
    <property type="entry name" value="E3 UBIQUITIN-PROTEIN LIGASE TRIM"/>
    <property type="match status" value="1"/>
</dbReference>
<accession>A0A3B5PXJ6</accession>
<reference evidence="8" key="2">
    <citation type="journal article" date="2013" name="Nat. Genet.">
        <title>The genome of the platyfish, Xiphophorus maculatus, provides insights into evolutionary adaptation and several complex traits.</title>
        <authorList>
            <person name="Schartl M."/>
            <person name="Walter R.B."/>
            <person name="Shen Y."/>
            <person name="Garcia T."/>
            <person name="Catchen J."/>
            <person name="Amores A."/>
            <person name="Braasch I."/>
            <person name="Chalopin D."/>
            <person name="Volff J.N."/>
            <person name="Lesch K.P."/>
            <person name="Bisazza A."/>
            <person name="Minx P."/>
            <person name="Hillier L."/>
            <person name="Wilson R.K."/>
            <person name="Fuerstenberg S."/>
            <person name="Boore J."/>
            <person name="Searle S."/>
            <person name="Postlethwait J.H."/>
            <person name="Warren W.C."/>
        </authorList>
    </citation>
    <scope>NUCLEOTIDE SEQUENCE [LARGE SCALE GENOMIC DNA]</scope>
    <source>
        <strain evidence="8">JP 163 A</strain>
    </source>
</reference>
<dbReference type="SUPFAM" id="SSF57845">
    <property type="entry name" value="B-box zinc-binding domain"/>
    <property type="match status" value="1"/>
</dbReference>
<evidence type="ECO:0000256" key="3">
    <source>
        <dbReference type="ARBA" id="ARBA00022833"/>
    </source>
</evidence>
<keyword evidence="1" id="KW-0479">Metal-binding</keyword>
<keyword evidence="3" id="KW-0862">Zinc</keyword>
<evidence type="ECO:0000256" key="4">
    <source>
        <dbReference type="PROSITE-ProRule" id="PRU00024"/>
    </source>
</evidence>
<keyword evidence="8" id="KW-1185">Reference proteome</keyword>
<evidence type="ECO:0000259" key="5">
    <source>
        <dbReference type="PROSITE" id="PS50089"/>
    </source>
</evidence>
<evidence type="ECO:0000256" key="1">
    <source>
        <dbReference type="ARBA" id="ARBA00022723"/>
    </source>
</evidence>
<dbReference type="InterPro" id="IPR013083">
    <property type="entry name" value="Znf_RING/FYVE/PHD"/>
</dbReference>
<name>A0A3B5PXJ6_XIPMA</name>
<reference evidence="8" key="1">
    <citation type="submission" date="2012-01" db="EMBL/GenBank/DDBJ databases">
        <authorList>
            <person name="Walter R."/>
            <person name="Schartl M."/>
            <person name="Warren W."/>
        </authorList>
    </citation>
    <scope>NUCLEOTIDE SEQUENCE [LARGE SCALE GENOMIC DNA]</scope>
    <source>
        <strain evidence="8">JP 163 A</strain>
    </source>
</reference>
<organism evidence="7 8">
    <name type="scientific">Xiphophorus maculatus</name>
    <name type="common">Southern platyfish</name>
    <name type="synonym">Platypoecilus maculatus</name>
    <dbReference type="NCBI Taxonomy" id="8083"/>
    <lineage>
        <taxon>Eukaryota</taxon>
        <taxon>Metazoa</taxon>
        <taxon>Chordata</taxon>
        <taxon>Craniata</taxon>
        <taxon>Vertebrata</taxon>
        <taxon>Euteleostomi</taxon>
        <taxon>Actinopterygii</taxon>
        <taxon>Neopterygii</taxon>
        <taxon>Teleostei</taxon>
        <taxon>Neoteleostei</taxon>
        <taxon>Acanthomorphata</taxon>
        <taxon>Ovalentaria</taxon>
        <taxon>Atherinomorphae</taxon>
        <taxon>Cyprinodontiformes</taxon>
        <taxon>Poeciliidae</taxon>
        <taxon>Poeciliinae</taxon>
        <taxon>Xiphophorus</taxon>
    </lineage>
</organism>
<feature type="domain" description="RING-type" evidence="5">
    <location>
        <begin position="15"/>
        <end position="57"/>
    </location>
</feature>
<dbReference type="Ensembl" id="ENSXMAT00000037509.1">
    <property type="protein sequence ID" value="ENSXMAP00000023292.1"/>
    <property type="gene ID" value="ENSXMAG00000021681.1"/>
</dbReference>
<dbReference type="SMART" id="SM00336">
    <property type="entry name" value="BBOX"/>
    <property type="match status" value="1"/>
</dbReference>